<dbReference type="EMBL" id="ML995495">
    <property type="protein sequence ID" value="KAF2138876.1"/>
    <property type="molecule type" value="Genomic_DNA"/>
</dbReference>
<keyword evidence="4 5" id="KW-0349">Heme</keyword>
<dbReference type="GeneID" id="54295867"/>
<evidence type="ECO:0000256" key="2">
    <source>
        <dbReference type="ARBA" id="ARBA00022723"/>
    </source>
</evidence>
<evidence type="ECO:0000313" key="7">
    <source>
        <dbReference type="Proteomes" id="UP000799438"/>
    </source>
</evidence>
<organism evidence="6 7">
    <name type="scientific">Aplosporella prunicola CBS 121167</name>
    <dbReference type="NCBI Taxonomy" id="1176127"/>
    <lineage>
        <taxon>Eukaryota</taxon>
        <taxon>Fungi</taxon>
        <taxon>Dikarya</taxon>
        <taxon>Ascomycota</taxon>
        <taxon>Pezizomycotina</taxon>
        <taxon>Dothideomycetes</taxon>
        <taxon>Dothideomycetes incertae sedis</taxon>
        <taxon>Botryosphaeriales</taxon>
        <taxon>Aplosporellaceae</taxon>
        <taxon>Aplosporella</taxon>
    </lineage>
</organism>
<dbReference type="GO" id="GO:0005737">
    <property type="term" value="C:cytoplasm"/>
    <property type="evidence" value="ECO:0007669"/>
    <property type="project" value="TreeGrafter"/>
</dbReference>
<dbReference type="GO" id="GO:0034354">
    <property type="term" value="P:'de novo' NAD+ biosynthetic process from L-tryptophan"/>
    <property type="evidence" value="ECO:0007669"/>
    <property type="project" value="TreeGrafter"/>
</dbReference>
<name>A0A6A6B4U3_9PEZI</name>
<comment type="similarity">
    <text evidence="1 5">Belongs to the indoleamine 2,3-dioxygenase family.</text>
</comment>
<comment type="catalytic activity">
    <reaction evidence="5">
        <text>L-tryptophan + O2 = N-formyl-L-kynurenine</text>
        <dbReference type="Rhea" id="RHEA:24536"/>
        <dbReference type="ChEBI" id="CHEBI:15379"/>
        <dbReference type="ChEBI" id="CHEBI:57912"/>
        <dbReference type="ChEBI" id="CHEBI:58629"/>
    </reaction>
</comment>
<dbReference type="OrthoDB" id="540174at2759"/>
<keyword evidence="2 4" id="KW-0479">Metal-binding</keyword>
<reference evidence="6" key="1">
    <citation type="journal article" date="2020" name="Stud. Mycol.">
        <title>101 Dothideomycetes genomes: a test case for predicting lifestyles and emergence of pathogens.</title>
        <authorList>
            <person name="Haridas S."/>
            <person name="Albert R."/>
            <person name="Binder M."/>
            <person name="Bloem J."/>
            <person name="Labutti K."/>
            <person name="Salamov A."/>
            <person name="Andreopoulos B."/>
            <person name="Baker S."/>
            <person name="Barry K."/>
            <person name="Bills G."/>
            <person name="Bluhm B."/>
            <person name="Cannon C."/>
            <person name="Castanera R."/>
            <person name="Culley D."/>
            <person name="Daum C."/>
            <person name="Ezra D."/>
            <person name="Gonzalez J."/>
            <person name="Henrissat B."/>
            <person name="Kuo A."/>
            <person name="Liang C."/>
            <person name="Lipzen A."/>
            <person name="Lutzoni F."/>
            <person name="Magnuson J."/>
            <person name="Mondo S."/>
            <person name="Nolan M."/>
            <person name="Ohm R."/>
            <person name="Pangilinan J."/>
            <person name="Park H.-J."/>
            <person name="Ramirez L."/>
            <person name="Alfaro M."/>
            <person name="Sun H."/>
            <person name="Tritt A."/>
            <person name="Yoshinaga Y."/>
            <person name="Zwiers L.-H."/>
            <person name="Turgeon B."/>
            <person name="Goodwin S."/>
            <person name="Spatafora J."/>
            <person name="Crous P."/>
            <person name="Grigoriev I."/>
        </authorList>
    </citation>
    <scope>NUCLEOTIDE SEQUENCE</scope>
    <source>
        <strain evidence="6">CBS 121167</strain>
    </source>
</reference>
<evidence type="ECO:0000256" key="3">
    <source>
        <dbReference type="ARBA" id="ARBA00023004"/>
    </source>
</evidence>
<dbReference type="Pfam" id="PF01231">
    <property type="entry name" value="IDO"/>
    <property type="match status" value="1"/>
</dbReference>
<dbReference type="PANTHER" id="PTHR28657:SF10">
    <property type="entry name" value="INDOLEAMINE 2,3-DIOXYGENASE"/>
    <property type="match status" value="1"/>
</dbReference>
<dbReference type="InterPro" id="IPR037217">
    <property type="entry name" value="Trp/Indoleamine_2_3_dOase-like"/>
</dbReference>
<dbReference type="GO" id="GO:0020037">
    <property type="term" value="F:heme binding"/>
    <property type="evidence" value="ECO:0007669"/>
    <property type="project" value="UniProtKB-UniRule"/>
</dbReference>
<dbReference type="FunFam" id="1.20.58.480:FF:000004">
    <property type="entry name" value="Indoleamine 2,3-dioxygenase subfamily"/>
    <property type="match status" value="1"/>
</dbReference>
<evidence type="ECO:0000256" key="1">
    <source>
        <dbReference type="ARBA" id="ARBA00007119"/>
    </source>
</evidence>
<evidence type="ECO:0000313" key="6">
    <source>
        <dbReference type="EMBL" id="KAF2138876.1"/>
    </source>
</evidence>
<dbReference type="GO" id="GO:0046872">
    <property type="term" value="F:metal ion binding"/>
    <property type="evidence" value="ECO:0007669"/>
    <property type="project" value="UniProtKB-UniRule"/>
</dbReference>
<proteinExistence type="inferred from homology"/>
<dbReference type="Gene3D" id="1.20.58.480">
    <property type="match status" value="1"/>
</dbReference>
<protein>
    <recommendedName>
        <fullName evidence="5">Indoleamine 2,3-dioxygenase</fullName>
        <ecNumber evidence="5">1.13.11.52</ecNumber>
    </recommendedName>
</protein>
<dbReference type="PROSITE" id="PS00876">
    <property type="entry name" value="IDO_1"/>
    <property type="match status" value="1"/>
</dbReference>
<keyword evidence="3 4" id="KW-0408">Iron</keyword>
<gene>
    <name evidence="6" type="ORF">K452DRAFT_255812</name>
</gene>
<accession>A0A6A6B4U3</accession>
<keyword evidence="7" id="KW-1185">Reference proteome</keyword>
<dbReference type="AlphaFoldDB" id="A0A6A6B4U3"/>
<dbReference type="GO" id="GO:0019441">
    <property type="term" value="P:L-tryptophan catabolic process to kynurenine"/>
    <property type="evidence" value="ECO:0007669"/>
    <property type="project" value="UniProtKB-UniRule"/>
</dbReference>
<dbReference type="InterPro" id="IPR000898">
    <property type="entry name" value="Indolamine_dOase"/>
</dbReference>
<dbReference type="SUPFAM" id="SSF140959">
    <property type="entry name" value="Indolic compounds 2,3-dioxygenase-like"/>
    <property type="match status" value="1"/>
</dbReference>
<keyword evidence="5" id="KW-0560">Oxidoreductase</keyword>
<sequence length="419" mass="46432">MLPSLEFDLEAYAISPRNGFLPGSPPLQRLTDPYYKPWEAIVGKLPELLRSGQLVAEVYKLPVLETSNLKDEREWRRAYSVLGFLTHAFIWGAASPSEVLPVPIARPFIDVANHLGLPPTATYAGLNLWNWSAQPGSSLSDPATLSVIQTLTGTDDESWFYLISVSMEAVGARTVPSMLQAIEAARKNDHWKVVHGLNSMRFCIQELGLLLERMYERCDPAVFYHQIRPLLAGSKGMAAAGLPRGVFYSEGDGKGQWREYSGGSNAQSSLIQFLDVVLGVQHYSAGGVSKESYIQDMRNYMPGPHRRFLQNLTRTTNIREYALNPTTDPTVLAAYNATVEALAAFRDIHIRLVTRYIIAPSRKPARPQDANMTNLATISHVKDEEKTTEPHVLYGTGGTALIPFLKRTRDETKAAASEG</sequence>
<dbReference type="RefSeq" id="XP_033394589.1">
    <property type="nucleotide sequence ID" value="XM_033538371.1"/>
</dbReference>
<comment type="function">
    <text evidence="5">Produces N-formyl-kynurenine through the oxidation of tryptophan.</text>
</comment>
<dbReference type="Proteomes" id="UP000799438">
    <property type="component" value="Unassembled WGS sequence"/>
</dbReference>
<dbReference type="EC" id="1.13.11.52" evidence="5"/>
<feature type="binding site" description="proximal binding residue" evidence="4">
    <location>
        <position position="349"/>
    </location>
    <ligand>
        <name>heme b</name>
        <dbReference type="ChEBI" id="CHEBI:60344"/>
    </ligand>
    <ligandPart>
        <name>Fe</name>
        <dbReference type="ChEBI" id="CHEBI:18248"/>
    </ligandPart>
</feature>
<evidence type="ECO:0000256" key="4">
    <source>
        <dbReference type="PIRSR" id="PIRSR600898-1"/>
    </source>
</evidence>
<keyword evidence="5" id="KW-0223">Dioxygenase</keyword>
<dbReference type="GO" id="GO:0033754">
    <property type="term" value="F:indoleamine 2,3-dioxygenase activity"/>
    <property type="evidence" value="ECO:0007669"/>
    <property type="project" value="UniProtKB-EC"/>
</dbReference>
<evidence type="ECO:0000256" key="5">
    <source>
        <dbReference type="RuleBase" id="RU369119"/>
    </source>
</evidence>
<dbReference type="PANTHER" id="PTHR28657">
    <property type="entry name" value="INDOLEAMINE 2,3-DIOXYGENASE"/>
    <property type="match status" value="1"/>
</dbReference>